<keyword evidence="1" id="KW-0805">Transcription regulation</keyword>
<keyword evidence="7" id="KW-1185">Reference proteome</keyword>
<evidence type="ECO:0000256" key="2">
    <source>
        <dbReference type="ARBA" id="ARBA00023125"/>
    </source>
</evidence>
<dbReference type="Gene3D" id="1.20.120.530">
    <property type="entry name" value="GntR ligand-binding domain-like"/>
    <property type="match status" value="1"/>
</dbReference>
<dbReference type="SUPFAM" id="SSF48008">
    <property type="entry name" value="GntR ligand-binding domain-like"/>
    <property type="match status" value="1"/>
</dbReference>
<evidence type="ECO:0000259" key="5">
    <source>
        <dbReference type="PROSITE" id="PS50949"/>
    </source>
</evidence>
<accession>A0ABP7S3X0</accession>
<evidence type="ECO:0000256" key="1">
    <source>
        <dbReference type="ARBA" id="ARBA00023015"/>
    </source>
</evidence>
<evidence type="ECO:0000313" key="6">
    <source>
        <dbReference type="EMBL" id="GAA4006108.1"/>
    </source>
</evidence>
<dbReference type="InterPro" id="IPR036388">
    <property type="entry name" value="WH-like_DNA-bd_sf"/>
</dbReference>
<dbReference type="RefSeq" id="WP_344709961.1">
    <property type="nucleotide sequence ID" value="NZ_BAAAZD010000002.1"/>
</dbReference>
<dbReference type="PRINTS" id="PR00035">
    <property type="entry name" value="HTHGNTR"/>
</dbReference>
<protein>
    <submittedName>
        <fullName evidence="6">FadR/GntR family transcriptional regulator</fullName>
    </submittedName>
</protein>
<feature type="domain" description="HTH gntR-type" evidence="5">
    <location>
        <begin position="46"/>
        <end position="114"/>
    </location>
</feature>
<comment type="caution">
    <text evidence="6">The sequence shown here is derived from an EMBL/GenBank/DDBJ whole genome shotgun (WGS) entry which is preliminary data.</text>
</comment>
<reference evidence="7" key="1">
    <citation type="journal article" date="2019" name="Int. J. Syst. Evol. Microbiol.">
        <title>The Global Catalogue of Microorganisms (GCM) 10K type strain sequencing project: providing services to taxonomists for standard genome sequencing and annotation.</title>
        <authorList>
            <consortium name="The Broad Institute Genomics Platform"/>
            <consortium name="The Broad Institute Genome Sequencing Center for Infectious Disease"/>
            <person name="Wu L."/>
            <person name="Ma J."/>
        </authorList>
    </citation>
    <scope>NUCLEOTIDE SEQUENCE [LARGE SCALE GENOMIC DNA]</scope>
    <source>
        <strain evidence="7">JCM 16603</strain>
    </source>
</reference>
<organism evidence="6 7">
    <name type="scientific">Sphingomonas humi</name>
    <dbReference type="NCBI Taxonomy" id="335630"/>
    <lineage>
        <taxon>Bacteria</taxon>
        <taxon>Pseudomonadati</taxon>
        <taxon>Pseudomonadota</taxon>
        <taxon>Alphaproteobacteria</taxon>
        <taxon>Sphingomonadales</taxon>
        <taxon>Sphingomonadaceae</taxon>
        <taxon>Sphingomonas</taxon>
    </lineage>
</organism>
<dbReference type="InterPro" id="IPR036390">
    <property type="entry name" value="WH_DNA-bd_sf"/>
</dbReference>
<dbReference type="InterPro" id="IPR008920">
    <property type="entry name" value="TF_FadR/GntR_C"/>
</dbReference>
<dbReference type="Gene3D" id="1.10.10.10">
    <property type="entry name" value="Winged helix-like DNA-binding domain superfamily/Winged helix DNA-binding domain"/>
    <property type="match status" value="1"/>
</dbReference>
<dbReference type="Pfam" id="PF07729">
    <property type="entry name" value="FCD"/>
    <property type="match status" value="1"/>
</dbReference>
<sequence length="281" mass="30202">MHGRSGHRYCDRAETNASDCSAQSTRSKPIAIVSRPNFSRFAETTLSNADQVARTIGEQILAGIYPAGEKLPSEAEMLARFGVSRTVLREAFKTLTAKGLIVSRTRVGTTVLDSAHWNFFDADILAWKVAQGFDAAFVRDLAAIRMAIEPAAAEAAAKHATETDIALMRSCLGRMAQATGSASDFAGADLDFHKAIGHASGNVLMRSLAAVIETALLASFRLSSPVQEAQVHDESVRGHARIVDAIEAGDRAAAGQAMRDIITHGFDRLERATAKRARKPR</sequence>
<dbReference type="SMART" id="SM00895">
    <property type="entry name" value="FCD"/>
    <property type="match status" value="1"/>
</dbReference>
<keyword evidence="3" id="KW-0804">Transcription</keyword>
<proteinExistence type="predicted"/>
<feature type="region of interest" description="Disordered" evidence="4">
    <location>
        <begin position="1"/>
        <end position="22"/>
    </location>
</feature>
<dbReference type="InterPro" id="IPR000524">
    <property type="entry name" value="Tscrpt_reg_HTH_GntR"/>
</dbReference>
<evidence type="ECO:0000256" key="4">
    <source>
        <dbReference type="SAM" id="MobiDB-lite"/>
    </source>
</evidence>
<keyword evidence="2" id="KW-0238">DNA-binding</keyword>
<dbReference type="PANTHER" id="PTHR43537:SF44">
    <property type="entry name" value="GNTR FAMILY REGULATORY PROTEIN"/>
    <property type="match status" value="1"/>
</dbReference>
<dbReference type="Pfam" id="PF00392">
    <property type="entry name" value="GntR"/>
    <property type="match status" value="1"/>
</dbReference>
<evidence type="ECO:0000313" key="7">
    <source>
        <dbReference type="Proteomes" id="UP001501310"/>
    </source>
</evidence>
<dbReference type="PANTHER" id="PTHR43537">
    <property type="entry name" value="TRANSCRIPTIONAL REGULATOR, GNTR FAMILY"/>
    <property type="match status" value="1"/>
</dbReference>
<dbReference type="PROSITE" id="PS50949">
    <property type="entry name" value="HTH_GNTR"/>
    <property type="match status" value="1"/>
</dbReference>
<dbReference type="CDD" id="cd07377">
    <property type="entry name" value="WHTH_GntR"/>
    <property type="match status" value="1"/>
</dbReference>
<dbReference type="SMART" id="SM00345">
    <property type="entry name" value="HTH_GNTR"/>
    <property type="match status" value="1"/>
</dbReference>
<dbReference type="Proteomes" id="UP001501310">
    <property type="component" value="Unassembled WGS sequence"/>
</dbReference>
<dbReference type="EMBL" id="BAAAZD010000002">
    <property type="protein sequence ID" value="GAA4006108.1"/>
    <property type="molecule type" value="Genomic_DNA"/>
</dbReference>
<dbReference type="SUPFAM" id="SSF46785">
    <property type="entry name" value="Winged helix' DNA-binding domain"/>
    <property type="match status" value="1"/>
</dbReference>
<dbReference type="InterPro" id="IPR011711">
    <property type="entry name" value="GntR_C"/>
</dbReference>
<name>A0ABP7S3X0_9SPHN</name>
<gene>
    <name evidence="6" type="ORF">GCM10022211_18300</name>
</gene>
<evidence type="ECO:0000256" key="3">
    <source>
        <dbReference type="ARBA" id="ARBA00023163"/>
    </source>
</evidence>